<evidence type="ECO:0000313" key="2">
    <source>
        <dbReference type="Proteomes" id="UP000078542"/>
    </source>
</evidence>
<proteinExistence type="predicted"/>
<accession>A0A151I9G2</accession>
<dbReference type="AlphaFoldDB" id="A0A151I9G2"/>
<evidence type="ECO:0000313" key="1">
    <source>
        <dbReference type="EMBL" id="KYM95706.1"/>
    </source>
</evidence>
<dbReference type="Proteomes" id="UP000078542">
    <property type="component" value="Unassembled WGS sequence"/>
</dbReference>
<reference evidence="1 2" key="1">
    <citation type="submission" date="2016-03" db="EMBL/GenBank/DDBJ databases">
        <title>Cyphomyrmex costatus WGS genome.</title>
        <authorList>
            <person name="Nygaard S."/>
            <person name="Hu H."/>
            <person name="Boomsma J."/>
            <person name="Zhang G."/>
        </authorList>
    </citation>
    <scope>NUCLEOTIDE SEQUENCE [LARGE SCALE GENOMIC DNA]</scope>
    <source>
        <strain evidence="1">MS0001</strain>
        <tissue evidence="1">Whole body</tissue>
    </source>
</reference>
<dbReference type="EMBL" id="KQ978276">
    <property type="protein sequence ID" value="KYM95706.1"/>
    <property type="molecule type" value="Genomic_DNA"/>
</dbReference>
<organism evidence="1 2">
    <name type="scientific">Cyphomyrmex costatus</name>
    <dbReference type="NCBI Taxonomy" id="456900"/>
    <lineage>
        <taxon>Eukaryota</taxon>
        <taxon>Metazoa</taxon>
        <taxon>Ecdysozoa</taxon>
        <taxon>Arthropoda</taxon>
        <taxon>Hexapoda</taxon>
        <taxon>Insecta</taxon>
        <taxon>Pterygota</taxon>
        <taxon>Neoptera</taxon>
        <taxon>Endopterygota</taxon>
        <taxon>Hymenoptera</taxon>
        <taxon>Apocrita</taxon>
        <taxon>Aculeata</taxon>
        <taxon>Formicoidea</taxon>
        <taxon>Formicidae</taxon>
        <taxon>Myrmicinae</taxon>
        <taxon>Cyphomyrmex</taxon>
    </lineage>
</organism>
<gene>
    <name evidence="1" type="ORF">ALC62_13648</name>
</gene>
<keyword evidence="2" id="KW-1185">Reference proteome</keyword>
<name>A0A151I9G2_9HYME</name>
<protein>
    <submittedName>
        <fullName evidence="1">Uncharacterized protein</fullName>
    </submittedName>
</protein>
<sequence length="96" mass="11636">MSPTFHKLLQHGCEIAKQFPLPMLYFSEDALESWHKFYRRNLISHARQRSRKCRLLDVFNRALYFSDPKISLILINERLQTINDQIPEQIQRFCRQ</sequence>